<name>A0A401GSX0_9APHY</name>
<keyword evidence="2" id="KW-1185">Reference proteome</keyword>
<dbReference type="SUPFAM" id="SSF51445">
    <property type="entry name" value="(Trans)glycosidases"/>
    <property type="match status" value="1"/>
</dbReference>
<reference evidence="1 2" key="1">
    <citation type="journal article" date="2018" name="Sci. Rep.">
        <title>Genome sequence of the cauliflower mushroom Sparassis crispa (Hanabiratake) and its association with beneficial usage.</title>
        <authorList>
            <person name="Kiyama R."/>
            <person name="Furutani Y."/>
            <person name="Kawaguchi K."/>
            <person name="Nakanishi T."/>
        </authorList>
    </citation>
    <scope>NUCLEOTIDE SEQUENCE [LARGE SCALE GENOMIC DNA]</scope>
</reference>
<dbReference type="InterPro" id="IPR017853">
    <property type="entry name" value="GH"/>
</dbReference>
<dbReference type="GeneID" id="38782224"/>
<dbReference type="EMBL" id="BFAD01000007">
    <property type="protein sequence ID" value="GBE85307.1"/>
    <property type="molecule type" value="Genomic_DNA"/>
</dbReference>
<accession>A0A401GSX0</accession>
<evidence type="ECO:0000313" key="2">
    <source>
        <dbReference type="Proteomes" id="UP000287166"/>
    </source>
</evidence>
<dbReference type="Proteomes" id="UP000287166">
    <property type="component" value="Unassembled WGS sequence"/>
</dbReference>
<evidence type="ECO:0008006" key="3">
    <source>
        <dbReference type="Google" id="ProtNLM"/>
    </source>
</evidence>
<dbReference type="RefSeq" id="XP_027616220.1">
    <property type="nucleotide sequence ID" value="XM_027760419.1"/>
</dbReference>
<dbReference type="OrthoDB" id="428177at2759"/>
<dbReference type="STRING" id="139825.A0A401GSX0"/>
<protein>
    <recommendedName>
        <fullName evidence="3">Glycoside hydrolase family 5 protein</fullName>
    </recommendedName>
</protein>
<gene>
    <name evidence="1" type="ORF">SCP_0704940</name>
</gene>
<dbReference type="InParanoid" id="A0A401GSX0"/>
<sequence length="149" mass="16128">MIGDGQSFIEGHQQWQCHRAATIKNELGDNSGILVLTGGESCMSESVQLDYLTCDALDVISIHAYGVTDYNTSSIETYVQQAQAAGKLLLMEEWGACYFNTDNNNCPTGDALFTSARDANIVGWAGNITAAGLPWLYWEVLPNADPCIA</sequence>
<dbReference type="AlphaFoldDB" id="A0A401GSX0"/>
<organism evidence="1 2">
    <name type="scientific">Sparassis crispa</name>
    <dbReference type="NCBI Taxonomy" id="139825"/>
    <lineage>
        <taxon>Eukaryota</taxon>
        <taxon>Fungi</taxon>
        <taxon>Dikarya</taxon>
        <taxon>Basidiomycota</taxon>
        <taxon>Agaricomycotina</taxon>
        <taxon>Agaricomycetes</taxon>
        <taxon>Polyporales</taxon>
        <taxon>Sparassidaceae</taxon>
        <taxon>Sparassis</taxon>
    </lineage>
</organism>
<proteinExistence type="predicted"/>
<dbReference type="Gene3D" id="3.20.20.80">
    <property type="entry name" value="Glycosidases"/>
    <property type="match status" value="1"/>
</dbReference>
<comment type="caution">
    <text evidence="1">The sequence shown here is derived from an EMBL/GenBank/DDBJ whole genome shotgun (WGS) entry which is preliminary data.</text>
</comment>
<evidence type="ECO:0000313" key="1">
    <source>
        <dbReference type="EMBL" id="GBE85307.1"/>
    </source>
</evidence>